<keyword evidence="1" id="KW-1133">Transmembrane helix</keyword>
<organism evidence="2 3">
    <name type="scientific">Thermococcus litoralis (strain ATCC 51850 / DSM 5473 / JCM 8560 / NS-C)</name>
    <dbReference type="NCBI Taxonomy" id="523849"/>
    <lineage>
        <taxon>Archaea</taxon>
        <taxon>Methanobacteriati</taxon>
        <taxon>Methanobacteriota</taxon>
        <taxon>Thermococci</taxon>
        <taxon>Thermococcales</taxon>
        <taxon>Thermococcaceae</taxon>
        <taxon>Thermococcus</taxon>
    </lineage>
</organism>
<keyword evidence="1" id="KW-0472">Membrane</keyword>
<dbReference type="EMBL" id="CP006670">
    <property type="protein sequence ID" value="AGT34258.1"/>
    <property type="molecule type" value="Genomic_DNA"/>
</dbReference>
<accession>S5ZB14</accession>
<keyword evidence="3" id="KW-1185">Reference proteome</keyword>
<dbReference type="AlphaFoldDB" id="S5ZB14"/>
<dbReference type="KEGG" id="tlt:OCC_13875"/>
<feature type="transmembrane region" description="Helical" evidence="1">
    <location>
        <begin position="21"/>
        <end position="44"/>
    </location>
</feature>
<sequence length="58" mass="6630">MIPVPLVRRLLKIRIKLKRSKIFALVLAVVLLAIILHCFTFFLLKASSFTAGRRSGHR</sequence>
<evidence type="ECO:0000256" key="1">
    <source>
        <dbReference type="SAM" id="Phobius"/>
    </source>
</evidence>
<dbReference type="Proteomes" id="UP000015502">
    <property type="component" value="Chromosome"/>
</dbReference>
<protein>
    <submittedName>
        <fullName evidence="2">Uncharacterized protein</fullName>
    </submittedName>
</protein>
<dbReference type="RefSeq" id="WP_020953679.1">
    <property type="nucleotide sequence ID" value="NC_022084.1"/>
</dbReference>
<proteinExistence type="predicted"/>
<reference evidence="2 3" key="1">
    <citation type="journal article" date="2012" name="J. Bacteriol.">
        <title>Genome sequence of the model hyperthermophilic archaeon Thermococcus litoralis NS-C.</title>
        <authorList>
            <person name="Gardner A.F."/>
            <person name="Kumar S."/>
            <person name="Perler F.B."/>
        </authorList>
    </citation>
    <scope>NUCLEOTIDE SEQUENCE [LARGE SCALE GENOMIC DNA]</scope>
    <source>
        <strain evidence="3">ATCC 51850 / DSM 5473 / JCM 8560 / NS-C</strain>
    </source>
</reference>
<gene>
    <name evidence="2" type="ORF">OCC_13875</name>
</gene>
<evidence type="ECO:0000313" key="3">
    <source>
        <dbReference type="Proteomes" id="UP000015502"/>
    </source>
</evidence>
<name>S5ZB14_THELN</name>
<keyword evidence="1" id="KW-0812">Transmembrane</keyword>
<dbReference type="GeneID" id="55636245"/>
<dbReference type="HOGENOM" id="CLU_2968640_0_0_2"/>
<evidence type="ECO:0000313" key="2">
    <source>
        <dbReference type="EMBL" id="AGT34258.1"/>
    </source>
</evidence>
<dbReference type="PaxDb" id="523849-OCC_13875"/>